<feature type="transmembrane region" description="Helical" evidence="13">
    <location>
        <begin position="81"/>
        <end position="106"/>
    </location>
</feature>
<dbReference type="PANTHER" id="PTHR45695">
    <property type="entry name" value="LEUCOKININ RECEPTOR-RELATED"/>
    <property type="match status" value="1"/>
</dbReference>
<reference evidence="15 16" key="1">
    <citation type="submission" date="2023-09" db="EMBL/GenBank/DDBJ databases">
        <title>Genomes of two closely related lineages of the louse Polyplax serrata with different host specificities.</title>
        <authorList>
            <person name="Martinu J."/>
            <person name="Tarabai H."/>
            <person name="Stefka J."/>
            <person name="Hypsa V."/>
        </authorList>
    </citation>
    <scope>NUCLEOTIDE SEQUENCE [LARGE SCALE GENOMIC DNA]</scope>
    <source>
        <strain evidence="15">98ZLc_SE</strain>
    </source>
</reference>
<dbReference type="PRINTS" id="PR00237">
    <property type="entry name" value="GPCRRHODOPSN"/>
</dbReference>
<feature type="transmembrane region" description="Helical" evidence="13">
    <location>
        <begin position="347"/>
        <end position="367"/>
    </location>
</feature>
<organism evidence="15 16">
    <name type="scientific">Polyplax serrata</name>
    <name type="common">Common mouse louse</name>
    <dbReference type="NCBI Taxonomy" id="468196"/>
    <lineage>
        <taxon>Eukaryota</taxon>
        <taxon>Metazoa</taxon>
        <taxon>Ecdysozoa</taxon>
        <taxon>Arthropoda</taxon>
        <taxon>Hexapoda</taxon>
        <taxon>Insecta</taxon>
        <taxon>Pterygota</taxon>
        <taxon>Neoptera</taxon>
        <taxon>Paraneoptera</taxon>
        <taxon>Psocodea</taxon>
        <taxon>Troctomorpha</taxon>
        <taxon>Phthiraptera</taxon>
        <taxon>Anoplura</taxon>
        <taxon>Polyplacidae</taxon>
        <taxon>Polyplax</taxon>
    </lineage>
</organism>
<dbReference type="PRINTS" id="PR00358">
    <property type="entry name" value="BOMBESINR"/>
</dbReference>
<evidence type="ECO:0000256" key="3">
    <source>
        <dbReference type="ARBA" id="ARBA00022475"/>
    </source>
</evidence>
<feature type="domain" description="G-protein coupled receptors family 1 profile" evidence="14">
    <location>
        <begin position="97"/>
        <end position="364"/>
    </location>
</feature>
<evidence type="ECO:0000259" key="14">
    <source>
        <dbReference type="PROSITE" id="PS50262"/>
    </source>
</evidence>
<sequence length="451" mass="51404">MYHHIVHHKDPPDHATIYPKLNLIFCFFVSGTHIVKCSTIRFCPTTKPQQAMDPIFNGTETNLTNQTADGYVSYEVRPETYILPILFFIIFVIGTLGNGTLIRIFIKHRNMRTVPNTYIFSLALGDLLVILTSVPFTSTVFTVESWPYGSLLCKISESAKDVSVGVSVFTLTALSANRFFAIVDPLKRYHSGGYRNGATAFTIVIVTIIWIISILLATPAAMFSFLKEIQITKERSIQVCYPFPDELGAWYPKTVVMTRFIVYYALPLFIIAFFYILMARHLVLSTHNLPGESGRQARARKKVAKMVSAFVFIFALCFLPHHVYMLWFHNNPNFNRDYNAFWHALKIVGFSLGYINSCINPIALFCVSGTFRKYFYKYLFCCCKRSSMERSHSMSLTSTKRMGTLTTSMSKKSDRNHGHSKQKHAFLPEVTITTFMNGVNDTEDTPKMNLI</sequence>
<keyword evidence="10" id="KW-0325">Glycoprotein</keyword>
<keyword evidence="7 13" id="KW-0472">Membrane</keyword>
<evidence type="ECO:0000256" key="9">
    <source>
        <dbReference type="ARBA" id="ARBA00023170"/>
    </source>
</evidence>
<comment type="similarity">
    <text evidence="2 12">Belongs to the G-protein coupled receptor 1 family.</text>
</comment>
<keyword evidence="5 13" id="KW-1133">Transmembrane helix</keyword>
<dbReference type="PROSITE" id="PS00237">
    <property type="entry name" value="G_PROTEIN_RECEP_F1_1"/>
    <property type="match status" value="1"/>
</dbReference>
<dbReference type="EMBL" id="JAWJWF010000045">
    <property type="protein sequence ID" value="KAK6626802.1"/>
    <property type="molecule type" value="Genomic_DNA"/>
</dbReference>
<keyword evidence="16" id="KW-1185">Reference proteome</keyword>
<comment type="subcellular location">
    <subcellularLocation>
        <location evidence="1">Cell membrane</location>
        <topology evidence="1">Multi-pass membrane protein</topology>
    </subcellularLocation>
</comment>
<accession>A0ABR1AS93</accession>
<keyword evidence="8" id="KW-1015">Disulfide bond</keyword>
<dbReference type="PANTHER" id="PTHR45695:SF26">
    <property type="entry name" value="NEUROPEPTIDE CCHAMIDE-1 RECEPTOR"/>
    <property type="match status" value="1"/>
</dbReference>
<dbReference type="Proteomes" id="UP001359485">
    <property type="component" value="Unassembled WGS sequence"/>
</dbReference>
<dbReference type="CDD" id="cd15927">
    <property type="entry name" value="7tmA_Bombesin_R-like"/>
    <property type="match status" value="1"/>
</dbReference>
<evidence type="ECO:0000256" key="2">
    <source>
        <dbReference type="ARBA" id="ARBA00010663"/>
    </source>
</evidence>
<feature type="transmembrane region" description="Helical" evidence="13">
    <location>
        <begin position="261"/>
        <end position="283"/>
    </location>
</feature>
<name>A0ABR1AS93_POLSC</name>
<evidence type="ECO:0000256" key="11">
    <source>
        <dbReference type="ARBA" id="ARBA00023224"/>
    </source>
</evidence>
<evidence type="ECO:0000256" key="4">
    <source>
        <dbReference type="ARBA" id="ARBA00022692"/>
    </source>
</evidence>
<feature type="transmembrane region" description="Helical" evidence="13">
    <location>
        <begin position="303"/>
        <end position="327"/>
    </location>
</feature>
<evidence type="ECO:0000256" key="1">
    <source>
        <dbReference type="ARBA" id="ARBA00004651"/>
    </source>
</evidence>
<gene>
    <name evidence="15" type="ORF">RUM44_009279</name>
</gene>
<evidence type="ECO:0000313" key="15">
    <source>
        <dbReference type="EMBL" id="KAK6626802.1"/>
    </source>
</evidence>
<keyword evidence="11 12" id="KW-0807">Transducer</keyword>
<comment type="caution">
    <text evidence="15">The sequence shown here is derived from an EMBL/GenBank/DDBJ whole genome shotgun (WGS) entry which is preliminary data.</text>
</comment>
<protein>
    <recommendedName>
        <fullName evidence="14">G-protein coupled receptors family 1 profile domain-containing protein</fullName>
    </recommendedName>
</protein>
<evidence type="ECO:0000313" key="16">
    <source>
        <dbReference type="Proteomes" id="UP001359485"/>
    </source>
</evidence>
<evidence type="ECO:0000256" key="7">
    <source>
        <dbReference type="ARBA" id="ARBA00023136"/>
    </source>
</evidence>
<dbReference type="InterPro" id="IPR001556">
    <property type="entry name" value="Bombsn_rcpt-like"/>
</dbReference>
<evidence type="ECO:0000256" key="6">
    <source>
        <dbReference type="ARBA" id="ARBA00023040"/>
    </source>
</evidence>
<dbReference type="Pfam" id="PF00001">
    <property type="entry name" value="7tm_1"/>
    <property type="match status" value="1"/>
</dbReference>
<dbReference type="PROSITE" id="PS50262">
    <property type="entry name" value="G_PROTEIN_RECEP_F1_2"/>
    <property type="match status" value="1"/>
</dbReference>
<keyword evidence="9 12" id="KW-0675">Receptor</keyword>
<feature type="transmembrane region" description="Helical" evidence="13">
    <location>
        <begin position="118"/>
        <end position="142"/>
    </location>
</feature>
<proteinExistence type="inferred from homology"/>
<dbReference type="InterPro" id="IPR000276">
    <property type="entry name" value="GPCR_Rhodpsn"/>
</dbReference>
<evidence type="ECO:0000256" key="12">
    <source>
        <dbReference type="RuleBase" id="RU000688"/>
    </source>
</evidence>
<evidence type="ECO:0000256" key="8">
    <source>
        <dbReference type="ARBA" id="ARBA00023157"/>
    </source>
</evidence>
<keyword evidence="6 12" id="KW-0297">G-protein coupled receptor</keyword>
<dbReference type="Gene3D" id="1.20.1070.10">
    <property type="entry name" value="Rhodopsin 7-helix transmembrane proteins"/>
    <property type="match status" value="1"/>
</dbReference>
<keyword evidence="3" id="KW-1003">Cell membrane</keyword>
<dbReference type="InterPro" id="IPR017452">
    <property type="entry name" value="GPCR_Rhodpsn_7TM"/>
</dbReference>
<evidence type="ECO:0000256" key="5">
    <source>
        <dbReference type="ARBA" id="ARBA00022989"/>
    </source>
</evidence>
<dbReference type="SUPFAM" id="SSF81321">
    <property type="entry name" value="Family A G protein-coupled receptor-like"/>
    <property type="match status" value="1"/>
</dbReference>
<feature type="transmembrane region" description="Helical" evidence="13">
    <location>
        <begin position="201"/>
        <end position="226"/>
    </location>
</feature>
<evidence type="ECO:0000256" key="13">
    <source>
        <dbReference type="SAM" id="Phobius"/>
    </source>
</evidence>
<evidence type="ECO:0000256" key="10">
    <source>
        <dbReference type="ARBA" id="ARBA00023180"/>
    </source>
</evidence>
<keyword evidence="4 12" id="KW-0812">Transmembrane</keyword>
<feature type="transmembrane region" description="Helical" evidence="13">
    <location>
        <begin position="162"/>
        <end position="180"/>
    </location>
</feature>